<dbReference type="Pfam" id="PF08302">
    <property type="entry name" value="tRNA_lig_CPD"/>
    <property type="match status" value="1"/>
</dbReference>
<dbReference type="Gene3D" id="3.40.50.300">
    <property type="entry name" value="P-loop containing nucleotide triphosphate hydrolases"/>
    <property type="match status" value="1"/>
</dbReference>
<dbReference type="GO" id="GO:0003972">
    <property type="term" value="F:RNA ligase (ATP) activity"/>
    <property type="evidence" value="ECO:0007669"/>
    <property type="project" value="InterPro"/>
</dbReference>
<dbReference type="InterPro" id="IPR015966">
    <property type="entry name" value="tRNA_lig_kin_fungi"/>
</dbReference>
<evidence type="ECO:0008006" key="6">
    <source>
        <dbReference type="Google" id="ProtNLM"/>
    </source>
</evidence>
<name>A0A383URM1_BLUHO</name>
<dbReference type="PANTHER" id="PTHR32004">
    <property type="entry name" value="TRNA LIGASE"/>
    <property type="match status" value="1"/>
</dbReference>
<feature type="domain" description="tRNA ligase kinase" evidence="2">
    <location>
        <begin position="386"/>
        <end position="543"/>
    </location>
</feature>
<protein>
    <recommendedName>
        <fullName evidence="6">tRNA ligase</fullName>
    </recommendedName>
</protein>
<evidence type="ECO:0000259" key="1">
    <source>
        <dbReference type="Pfam" id="PF08302"/>
    </source>
</evidence>
<dbReference type="InterPro" id="IPR019039">
    <property type="entry name" value="T4-Rnl1-like_N"/>
</dbReference>
<dbReference type="SUPFAM" id="SSF52540">
    <property type="entry name" value="P-loop containing nucleoside triphosphate hydrolases"/>
    <property type="match status" value="1"/>
</dbReference>
<dbReference type="Proteomes" id="UP000275772">
    <property type="component" value="Unassembled WGS sequence"/>
</dbReference>
<accession>A0A383URM1</accession>
<dbReference type="GO" id="GO:0005524">
    <property type="term" value="F:ATP binding"/>
    <property type="evidence" value="ECO:0007669"/>
    <property type="project" value="InterPro"/>
</dbReference>
<organism evidence="4 5">
    <name type="scientific">Blumeria hordei</name>
    <name type="common">Barley powdery mildew</name>
    <name type="synonym">Blumeria graminis f. sp. hordei</name>
    <dbReference type="NCBI Taxonomy" id="2867405"/>
    <lineage>
        <taxon>Eukaryota</taxon>
        <taxon>Fungi</taxon>
        <taxon>Dikarya</taxon>
        <taxon>Ascomycota</taxon>
        <taxon>Pezizomycotina</taxon>
        <taxon>Leotiomycetes</taxon>
        <taxon>Erysiphales</taxon>
        <taxon>Erysiphaceae</taxon>
        <taxon>Blumeria</taxon>
    </lineage>
</organism>
<feature type="domain" description="T4 RNA ligase 1-like N-terminal" evidence="3">
    <location>
        <begin position="75"/>
        <end position="294"/>
    </location>
</feature>
<dbReference type="InterPro" id="IPR027417">
    <property type="entry name" value="P-loop_NTPase"/>
</dbReference>
<feature type="domain" description="tRNA ligase phosphodiesterase" evidence="1">
    <location>
        <begin position="546"/>
        <end position="593"/>
    </location>
</feature>
<dbReference type="GO" id="GO:0005634">
    <property type="term" value="C:nucleus"/>
    <property type="evidence" value="ECO:0007669"/>
    <property type="project" value="TreeGrafter"/>
</dbReference>
<dbReference type="AlphaFoldDB" id="A0A383URM1"/>
<evidence type="ECO:0000259" key="2">
    <source>
        <dbReference type="Pfam" id="PF08303"/>
    </source>
</evidence>
<dbReference type="VEuPathDB" id="FungiDB:BLGHR1_13319"/>
<evidence type="ECO:0000313" key="4">
    <source>
        <dbReference type="EMBL" id="SZF02537.1"/>
    </source>
</evidence>
<gene>
    <name evidence="4" type="ORF">BLGHR1_13319</name>
</gene>
<sequence>MTENTDEVRNLAKRLEATQDFQYYNPDNCMRTDYRRKKLPEHFKISYWKFQDKFYQNLGLPIYAYPLLMGKDEFNDDQIIVRGYNKFFHADEIAQTSWKETQAKTKGPYEISGIEDGCTILISALWDGTLLVVSKFPCNSPNDSTSPEEAGERWLEKQLAKLGKRKEELAKQLRSRNVTLVADLCDDSFEERVISYTGRKAGLYLHGININVPRFETYSSAQVQKFAKEWGFLAQKSVVIDGIKATRNIIDNASKTGTFNGRVVKGVVVRCKMLWGKSSEYEVFFFKCKLEGPYQIYRQWREYTKAMIKSQFFPRNNDIMTHEYLEFAQKKLLQDPELGKAYLNNHGVIRFREEFVRKNNISDFSILKRSLKVRKLSLKDVVDNIILVPISTIGCGKTTVSLSLSFLFGWGCVRNNTIEGRNRPYKFAEKVLEELTKKPVVFADRSNVQKFQRNQLYLHFSRKRPQARMIALNFVNNEASFEDIRKVTQDRILPRIEKDQRSDTGLQKDRAVDIIDDFIERLEKIDISSWPDCNFDAVIDLNPSLDSRANLEILVKELRRIFPKLITKVPTTEELDEVFSSALNKSDEKAKSVFPERFIELPHRMDQNSDATHAANFPN</sequence>
<evidence type="ECO:0000259" key="3">
    <source>
        <dbReference type="Pfam" id="PF09511"/>
    </source>
</evidence>
<evidence type="ECO:0000313" key="5">
    <source>
        <dbReference type="Proteomes" id="UP000275772"/>
    </source>
</evidence>
<dbReference type="InterPro" id="IPR015965">
    <property type="entry name" value="tRNA_lig_PDEase"/>
</dbReference>
<dbReference type="Pfam" id="PF08303">
    <property type="entry name" value="tRNA_lig_kinase"/>
    <property type="match status" value="1"/>
</dbReference>
<dbReference type="GO" id="GO:0006388">
    <property type="term" value="P:tRNA splicing, via endonucleolytic cleavage and ligation"/>
    <property type="evidence" value="ECO:0007669"/>
    <property type="project" value="InterPro"/>
</dbReference>
<dbReference type="Pfam" id="PF09511">
    <property type="entry name" value="RNA_lig_T4_1"/>
    <property type="match status" value="1"/>
</dbReference>
<dbReference type="PANTHER" id="PTHR32004:SF1">
    <property type="entry name" value="TRNA LIGASE"/>
    <property type="match status" value="1"/>
</dbReference>
<reference evidence="4 5" key="1">
    <citation type="submission" date="2017-11" db="EMBL/GenBank/DDBJ databases">
        <authorList>
            <person name="Kracher B."/>
        </authorList>
    </citation>
    <scope>NUCLEOTIDE SEQUENCE [LARGE SCALE GENOMIC DNA]</scope>
    <source>
        <strain evidence="4 5">RACE1</strain>
    </source>
</reference>
<proteinExistence type="predicted"/>
<dbReference type="EMBL" id="UNSH01000042">
    <property type="protein sequence ID" value="SZF02537.1"/>
    <property type="molecule type" value="Genomic_DNA"/>
</dbReference>